<protein>
    <submittedName>
        <fullName evidence="1">Uncharacterized protein</fullName>
    </submittedName>
</protein>
<sequence length="167" mass="18321">MKVVTVAAQQQLQFAAPPLRVVESVALPATTTALATTHPHKGVSTATAGVEENRSAEILTKVEGGFFIDSHTSLHAWHVGRACVKVQIPLSHPRPPAPCNLPRVTRFLLTPLVGYEADQVKHLRQVYVDSQEVAVDSYYPPRTNSWGLNTTCRQAKVGCRQVEAIYR</sequence>
<organism evidence="1 2">
    <name type="scientific">Colocasia esculenta</name>
    <name type="common">Wild taro</name>
    <name type="synonym">Arum esculentum</name>
    <dbReference type="NCBI Taxonomy" id="4460"/>
    <lineage>
        <taxon>Eukaryota</taxon>
        <taxon>Viridiplantae</taxon>
        <taxon>Streptophyta</taxon>
        <taxon>Embryophyta</taxon>
        <taxon>Tracheophyta</taxon>
        <taxon>Spermatophyta</taxon>
        <taxon>Magnoliopsida</taxon>
        <taxon>Liliopsida</taxon>
        <taxon>Araceae</taxon>
        <taxon>Aroideae</taxon>
        <taxon>Colocasieae</taxon>
        <taxon>Colocasia</taxon>
    </lineage>
</organism>
<accession>A0A843VCY2</accession>
<reference evidence="1" key="1">
    <citation type="submission" date="2017-07" db="EMBL/GenBank/DDBJ databases">
        <title>Taro Niue Genome Assembly and Annotation.</title>
        <authorList>
            <person name="Atibalentja N."/>
            <person name="Keating K."/>
            <person name="Fields C.J."/>
        </authorList>
    </citation>
    <scope>NUCLEOTIDE SEQUENCE</scope>
    <source>
        <strain evidence="1">Niue_2</strain>
        <tissue evidence="1">Leaf</tissue>
    </source>
</reference>
<keyword evidence="2" id="KW-1185">Reference proteome</keyword>
<name>A0A843VCY2_COLES</name>
<dbReference type="Proteomes" id="UP000652761">
    <property type="component" value="Unassembled WGS sequence"/>
</dbReference>
<gene>
    <name evidence="1" type="ORF">Taro_022934</name>
</gene>
<proteinExistence type="predicted"/>
<evidence type="ECO:0000313" key="1">
    <source>
        <dbReference type="EMBL" id="MQL90343.1"/>
    </source>
</evidence>
<comment type="caution">
    <text evidence="1">The sequence shown here is derived from an EMBL/GenBank/DDBJ whole genome shotgun (WGS) entry which is preliminary data.</text>
</comment>
<dbReference type="EMBL" id="NMUH01001233">
    <property type="protein sequence ID" value="MQL90343.1"/>
    <property type="molecule type" value="Genomic_DNA"/>
</dbReference>
<dbReference type="AlphaFoldDB" id="A0A843VCY2"/>
<evidence type="ECO:0000313" key="2">
    <source>
        <dbReference type="Proteomes" id="UP000652761"/>
    </source>
</evidence>